<dbReference type="PANTHER" id="PTHR43540">
    <property type="entry name" value="PEROXYUREIDOACRYLATE/UREIDOACRYLATE AMIDOHYDROLASE-RELATED"/>
    <property type="match status" value="1"/>
</dbReference>
<evidence type="ECO:0000259" key="3">
    <source>
        <dbReference type="Pfam" id="PF00857"/>
    </source>
</evidence>
<dbReference type="CDD" id="cd00431">
    <property type="entry name" value="cysteine_hydrolases"/>
    <property type="match status" value="1"/>
</dbReference>
<dbReference type="InterPro" id="IPR050272">
    <property type="entry name" value="Isochorismatase-like_hydrls"/>
</dbReference>
<evidence type="ECO:0000256" key="2">
    <source>
        <dbReference type="ARBA" id="ARBA00022801"/>
    </source>
</evidence>
<comment type="caution">
    <text evidence="4">The sequence shown here is derived from an EMBL/GenBank/DDBJ whole genome shotgun (WGS) entry which is preliminary data.</text>
</comment>
<gene>
    <name evidence="4" type="ORF">J2S19_001383</name>
</gene>
<dbReference type="InterPro" id="IPR036380">
    <property type="entry name" value="Isochorismatase-like_sf"/>
</dbReference>
<dbReference type="Pfam" id="PF00857">
    <property type="entry name" value="Isochorismatase"/>
    <property type="match status" value="1"/>
</dbReference>
<accession>A0ABT9ZCZ6</accession>
<evidence type="ECO:0000313" key="5">
    <source>
        <dbReference type="Proteomes" id="UP001234495"/>
    </source>
</evidence>
<reference evidence="4 5" key="1">
    <citation type="submission" date="2023-07" db="EMBL/GenBank/DDBJ databases">
        <title>Genomic Encyclopedia of Type Strains, Phase IV (KMG-IV): sequencing the most valuable type-strain genomes for metagenomic binning, comparative biology and taxonomic classification.</title>
        <authorList>
            <person name="Goeker M."/>
        </authorList>
    </citation>
    <scope>NUCLEOTIDE SEQUENCE [LARGE SCALE GENOMIC DNA]</scope>
    <source>
        <strain evidence="4 5">DSM 29005</strain>
    </source>
</reference>
<dbReference type="Proteomes" id="UP001234495">
    <property type="component" value="Unassembled WGS sequence"/>
</dbReference>
<dbReference type="EMBL" id="JAUSUD010000004">
    <property type="protein sequence ID" value="MDQ0230131.1"/>
    <property type="molecule type" value="Genomic_DNA"/>
</dbReference>
<dbReference type="InterPro" id="IPR000868">
    <property type="entry name" value="Isochorismatase-like_dom"/>
</dbReference>
<comment type="similarity">
    <text evidence="1">Belongs to the isochorismatase family.</text>
</comment>
<organism evidence="4 5">
    <name type="scientific">Metabacillus malikii</name>
    <dbReference type="NCBI Taxonomy" id="1504265"/>
    <lineage>
        <taxon>Bacteria</taxon>
        <taxon>Bacillati</taxon>
        <taxon>Bacillota</taxon>
        <taxon>Bacilli</taxon>
        <taxon>Bacillales</taxon>
        <taxon>Bacillaceae</taxon>
        <taxon>Metabacillus</taxon>
    </lineage>
</organism>
<keyword evidence="2" id="KW-0378">Hydrolase</keyword>
<proteinExistence type="inferred from homology"/>
<dbReference type="PANTHER" id="PTHR43540:SF6">
    <property type="entry name" value="ISOCHORISMATASE-LIKE DOMAIN-CONTAINING PROTEIN"/>
    <property type="match status" value="1"/>
</dbReference>
<evidence type="ECO:0000313" key="4">
    <source>
        <dbReference type="EMBL" id="MDQ0230131.1"/>
    </source>
</evidence>
<name>A0ABT9ZCZ6_9BACI</name>
<dbReference type="Gene3D" id="3.40.50.850">
    <property type="entry name" value="Isochorismatase-like"/>
    <property type="match status" value="1"/>
</dbReference>
<sequence>MGTALLVLDVQKDFTDKNARLPVAKKHVNTMLTSINQLIEIASTKNMHILYIGNEFEKNQYISNWFRNNAALKGSEGAKLNEQLKVVNNHYFSKKKGNAFSNRYLLQYIENHHIKNIYVVGLFAEGCVLETVKQALQKKYNVTLIEDAIAGANDRKKSLAIRKMEKIGATIIDSSLF</sequence>
<dbReference type="SUPFAM" id="SSF52499">
    <property type="entry name" value="Isochorismatase-like hydrolases"/>
    <property type="match status" value="1"/>
</dbReference>
<protein>
    <submittedName>
        <fullName evidence="4">Nicotinamidase-related amidase</fullName>
    </submittedName>
</protein>
<evidence type="ECO:0000256" key="1">
    <source>
        <dbReference type="ARBA" id="ARBA00006336"/>
    </source>
</evidence>
<keyword evidence="5" id="KW-1185">Reference proteome</keyword>
<dbReference type="RefSeq" id="WP_307338974.1">
    <property type="nucleotide sequence ID" value="NZ_JAUSUD010000004.1"/>
</dbReference>
<feature type="domain" description="Isochorismatase-like" evidence="3">
    <location>
        <begin position="3"/>
        <end position="174"/>
    </location>
</feature>